<dbReference type="GO" id="GO:0003723">
    <property type="term" value="F:RNA binding"/>
    <property type="evidence" value="ECO:0007669"/>
    <property type="project" value="TreeGrafter"/>
</dbReference>
<reference evidence="3 4" key="1">
    <citation type="journal article" date="2018" name="Nat. Ecol. Evol.">
        <title>Pezizomycetes genomes reveal the molecular basis of ectomycorrhizal truffle lifestyle.</title>
        <authorList>
            <person name="Murat C."/>
            <person name="Payen T."/>
            <person name="Noel B."/>
            <person name="Kuo A."/>
            <person name="Morin E."/>
            <person name="Chen J."/>
            <person name="Kohler A."/>
            <person name="Krizsan K."/>
            <person name="Balestrini R."/>
            <person name="Da Silva C."/>
            <person name="Montanini B."/>
            <person name="Hainaut M."/>
            <person name="Levati E."/>
            <person name="Barry K.W."/>
            <person name="Belfiori B."/>
            <person name="Cichocki N."/>
            <person name="Clum A."/>
            <person name="Dockter R.B."/>
            <person name="Fauchery L."/>
            <person name="Guy J."/>
            <person name="Iotti M."/>
            <person name="Le Tacon F."/>
            <person name="Lindquist E.A."/>
            <person name="Lipzen A."/>
            <person name="Malagnac F."/>
            <person name="Mello A."/>
            <person name="Molinier V."/>
            <person name="Miyauchi S."/>
            <person name="Poulain J."/>
            <person name="Riccioni C."/>
            <person name="Rubini A."/>
            <person name="Sitrit Y."/>
            <person name="Splivallo R."/>
            <person name="Traeger S."/>
            <person name="Wang M."/>
            <person name="Zifcakova L."/>
            <person name="Wipf D."/>
            <person name="Zambonelli A."/>
            <person name="Paolocci F."/>
            <person name="Nowrousian M."/>
            <person name="Ottonello S."/>
            <person name="Baldrian P."/>
            <person name="Spatafora J.W."/>
            <person name="Henrissat B."/>
            <person name="Nagy L.G."/>
            <person name="Aury J.M."/>
            <person name="Wincker P."/>
            <person name="Grigoriev I.V."/>
            <person name="Bonfante P."/>
            <person name="Martin F.M."/>
        </authorList>
    </citation>
    <scope>NUCLEOTIDE SEQUENCE [LARGE SCALE GENOMIC DNA]</scope>
    <source>
        <strain evidence="3 4">CCBAS932</strain>
    </source>
</reference>
<dbReference type="InterPro" id="IPR036397">
    <property type="entry name" value="RNaseH_sf"/>
</dbReference>
<proteinExistence type="inferred from homology"/>
<dbReference type="EMBL" id="ML119120">
    <property type="protein sequence ID" value="RPB13962.1"/>
    <property type="molecule type" value="Genomic_DNA"/>
</dbReference>
<accession>A0A3N4KXI2</accession>
<dbReference type="GO" id="GO:0000289">
    <property type="term" value="P:nuclear-transcribed mRNA poly(A) tail shortening"/>
    <property type="evidence" value="ECO:0007669"/>
    <property type="project" value="TreeGrafter"/>
</dbReference>
<dbReference type="InterPro" id="IPR051181">
    <property type="entry name" value="CAF1_poly(A)_ribonucleases"/>
</dbReference>
<keyword evidence="4" id="KW-1185">Reference proteome</keyword>
<evidence type="ECO:0000256" key="2">
    <source>
        <dbReference type="SAM" id="Coils"/>
    </source>
</evidence>
<evidence type="ECO:0000256" key="1">
    <source>
        <dbReference type="ARBA" id="ARBA00008372"/>
    </source>
</evidence>
<dbReference type="InterPro" id="IPR006941">
    <property type="entry name" value="RNase_CAF1"/>
</dbReference>
<organism evidence="3 4">
    <name type="scientific">Morchella conica CCBAS932</name>
    <dbReference type="NCBI Taxonomy" id="1392247"/>
    <lineage>
        <taxon>Eukaryota</taxon>
        <taxon>Fungi</taxon>
        <taxon>Dikarya</taxon>
        <taxon>Ascomycota</taxon>
        <taxon>Pezizomycotina</taxon>
        <taxon>Pezizomycetes</taxon>
        <taxon>Pezizales</taxon>
        <taxon>Morchellaceae</taxon>
        <taxon>Morchella</taxon>
    </lineage>
</organism>
<dbReference type="Gene3D" id="3.30.1370.50">
    <property type="entry name" value="R3H-like domain"/>
    <property type="match status" value="1"/>
</dbReference>
<dbReference type="SUPFAM" id="SSF53098">
    <property type="entry name" value="Ribonuclease H-like"/>
    <property type="match status" value="1"/>
</dbReference>
<protein>
    <submittedName>
        <fullName evidence="3">Ribonuclease CAF1</fullName>
    </submittedName>
</protein>
<evidence type="ECO:0000313" key="3">
    <source>
        <dbReference type="EMBL" id="RPB13962.1"/>
    </source>
</evidence>
<dbReference type="InParanoid" id="A0A3N4KXI2"/>
<dbReference type="Pfam" id="PF04857">
    <property type="entry name" value="CAF1"/>
    <property type="match status" value="1"/>
</dbReference>
<keyword evidence="2" id="KW-0175">Coiled coil</keyword>
<dbReference type="GO" id="GO:0005634">
    <property type="term" value="C:nucleus"/>
    <property type="evidence" value="ECO:0007669"/>
    <property type="project" value="TreeGrafter"/>
</dbReference>
<dbReference type="Proteomes" id="UP000277580">
    <property type="component" value="Unassembled WGS sequence"/>
</dbReference>
<dbReference type="InterPro" id="IPR012337">
    <property type="entry name" value="RNaseH-like_sf"/>
</dbReference>
<dbReference type="InterPro" id="IPR036867">
    <property type="entry name" value="R3H_dom_sf"/>
</dbReference>
<dbReference type="GO" id="GO:1990432">
    <property type="term" value="P:siRNA 3'-end processing"/>
    <property type="evidence" value="ECO:0007669"/>
    <property type="project" value="TreeGrafter"/>
</dbReference>
<comment type="similarity">
    <text evidence="1">Belongs to the CAF1 family.</text>
</comment>
<dbReference type="PANTHER" id="PTHR15092:SF22">
    <property type="entry name" value="POLY(A)-SPECIFIC RIBONUCLEASE PNLDC1"/>
    <property type="match status" value="1"/>
</dbReference>
<dbReference type="GO" id="GO:0000175">
    <property type="term" value="F:3'-5'-RNA exonuclease activity"/>
    <property type="evidence" value="ECO:0007669"/>
    <property type="project" value="TreeGrafter"/>
</dbReference>
<feature type="coiled-coil region" evidence="2">
    <location>
        <begin position="39"/>
        <end position="66"/>
    </location>
</feature>
<dbReference type="STRING" id="1392247.A0A3N4KXI2"/>
<gene>
    <name evidence="3" type="ORF">P167DRAFT_534578</name>
</gene>
<dbReference type="PANTHER" id="PTHR15092">
    <property type="entry name" value="POLY A -SPECIFIC RIBONUCLEASE/TARGET OF EGR1, MEMBER 1"/>
    <property type="match status" value="1"/>
</dbReference>
<name>A0A3N4KXI2_9PEZI</name>
<dbReference type="GO" id="GO:1990431">
    <property type="term" value="P:priRNA 3'-end processing"/>
    <property type="evidence" value="ECO:0007669"/>
    <property type="project" value="TreeGrafter"/>
</dbReference>
<evidence type="ECO:0000313" key="4">
    <source>
        <dbReference type="Proteomes" id="UP000277580"/>
    </source>
</evidence>
<dbReference type="OrthoDB" id="1432093at2759"/>
<dbReference type="AlphaFoldDB" id="A0A3N4KXI2"/>
<dbReference type="Gene3D" id="3.30.420.10">
    <property type="entry name" value="Ribonuclease H-like superfamily/Ribonuclease H"/>
    <property type="match status" value="2"/>
</dbReference>
<sequence length="456" mass="52032">MNISRSNFADNLPEIVDQINKSYFVTFDLELSGIHTGSKNSVQGRRQTLQERYKEIKEAAERFQVIQFGICIVSVDKNENKYILRPYNFNVSPISENKFGLNREYTVQASALEFLAEHNFNFNTQLISGVRYLSHDEEKQIIDREDRLASEPKEDISVDEQSKQFVADFKQNIQEWLDDPNPLYDFLNITTPSQCMNGYQKRLVHQIVRAEFPSLATIGKPTFVQVVKNDPAADKFKREERRAKFDKDLQKAIGLRHLIDALFKSKKPLVGHNLITDLVYLYQCFIGNLPDTEKEFAAIIHAAFPVVLDTKYVATCVGDTLHNSSNLQGLFESFALQKLPTAELAIGHTSYSLRDCAHEAGYDAYITAYVLLKAAGRYNSYLQAFKKEGESNAEEMAAAKLMEHIYYTELMSEESKHIEDEGFLPPFGKNGFGGFWASWCNKLRVNGTAESEFILK</sequence>